<proteinExistence type="predicted"/>
<evidence type="ECO:0000313" key="1">
    <source>
        <dbReference type="EMBL" id="AMP14745.1"/>
    </source>
</evidence>
<sequence length="343" mass="35091">MKIFPCTVTLLTLALAGCGGGGSSSGTAVPSTPAVSAAQKSYESVALSGNGGLHYLTGSLGYSSSSSGVLSINPGSSFYTDDSSIPQSPANGPQPVSVAYTSAAKTLPLPTLSGGARYLINGTVYVAAFPAQAQVSYSGNNVLESYLATDGKTVIRAFLGTSYTSTALSGLISSSPAELFSGSLLGLITNTINGASLYNQQASWQPGSAYLKVVRQYSGDTLFVGDCGVATTGPNITPCSTTVAALEGWFPRVSTTDGVTYQLGDGQIVTLAGVRAWVANTALKTAVPQYRVYYQSNGAIYSGLLTKDGTPLQTSALGSSTAQNFYIFLNNAALQSVKSALNF</sequence>
<protein>
    <recommendedName>
        <fullName evidence="3">Lipoprotein</fullName>
    </recommendedName>
</protein>
<evidence type="ECO:0000313" key="2">
    <source>
        <dbReference type="Proteomes" id="UP000074914"/>
    </source>
</evidence>
<accession>A0ABM5Z6I1</accession>
<gene>
    <name evidence="1" type="ORF">CPter291_2488</name>
</gene>
<name>A0ABM5Z6I1_9BURK</name>
<evidence type="ECO:0008006" key="3">
    <source>
        <dbReference type="Google" id="ProtNLM"/>
    </source>
</evidence>
<dbReference type="Proteomes" id="UP000074914">
    <property type="component" value="Chromosome"/>
</dbReference>
<dbReference type="EMBL" id="CP013236">
    <property type="protein sequence ID" value="AMP14745.1"/>
    <property type="molecule type" value="Genomic_DNA"/>
</dbReference>
<organism evidence="1 2">
    <name type="scientific">Collimonas pratensis</name>
    <dbReference type="NCBI Taxonomy" id="279113"/>
    <lineage>
        <taxon>Bacteria</taxon>
        <taxon>Pseudomonadati</taxon>
        <taxon>Pseudomonadota</taxon>
        <taxon>Betaproteobacteria</taxon>
        <taxon>Burkholderiales</taxon>
        <taxon>Oxalobacteraceae</taxon>
        <taxon>Collimonas</taxon>
    </lineage>
</organism>
<keyword evidence="2" id="KW-1185">Reference proteome</keyword>
<dbReference type="PROSITE" id="PS51257">
    <property type="entry name" value="PROKAR_LIPOPROTEIN"/>
    <property type="match status" value="1"/>
</dbReference>
<reference evidence="1 2" key="1">
    <citation type="submission" date="2015-11" db="EMBL/GenBank/DDBJ databases">
        <title>Exploring the genomic traits of fungus-feeding bacterial genus Collimonas.</title>
        <authorList>
            <person name="Song C."/>
            <person name="Schmidt R."/>
            <person name="de Jager V."/>
            <person name="Krzyzanowska D."/>
            <person name="Jongedijk E."/>
            <person name="Cankar K."/>
            <person name="Beekwilder J."/>
            <person name="van Veen A."/>
            <person name="de Boer W."/>
            <person name="van Veen J.A."/>
            <person name="Garbeva P."/>
        </authorList>
    </citation>
    <scope>NUCLEOTIDE SEQUENCE [LARGE SCALE GENOMIC DNA]</scope>
    <source>
        <strain evidence="1 2">Ter291</strain>
    </source>
</reference>